<dbReference type="CDD" id="cd04332">
    <property type="entry name" value="YbaK_like"/>
    <property type="match status" value="1"/>
</dbReference>
<evidence type="ECO:0000313" key="3">
    <source>
        <dbReference type="Proteomes" id="UP000006062"/>
    </source>
</evidence>
<evidence type="ECO:0000259" key="1">
    <source>
        <dbReference type="Pfam" id="PF04073"/>
    </source>
</evidence>
<dbReference type="GO" id="GO:0002161">
    <property type="term" value="F:aminoacyl-tRNA deacylase activity"/>
    <property type="evidence" value="ECO:0007669"/>
    <property type="project" value="InterPro"/>
</dbReference>
<dbReference type="Pfam" id="PF04073">
    <property type="entry name" value="tRNA_edit"/>
    <property type="match status" value="1"/>
</dbReference>
<dbReference type="KEGG" id="tvi:Thivi_0224"/>
<feature type="domain" description="YbaK/aminoacyl-tRNA synthetase-associated" evidence="1">
    <location>
        <begin position="23"/>
        <end position="140"/>
    </location>
</feature>
<reference evidence="2 3" key="1">
    <citation type="submission" date="2012-06" db="EMBL/GenBank/DDBJ databases">
        <title>Complete sequence of Thiocystis violascens DSM 198.</title>
        <authorList>
            <consortium name="US DOE Joint Genome Institute"/>
            <person name="Lucas S."/>
            <person name="Han J."/>
            <person name="Lapidus A."/>
            <person name="Cheng J.-F."/>
            <person name="Goodwin L."/>
            <person name="Pitluck S."/>
            <person name="Peters L."/>
            <person name="Ovchinnikova G."/>
            <person name="Teshima H."/>
            <person name="Detter J.C."/>
            <person name="Han C."/>
            <person name="Tapia R."/>
            <person name="Land M."/>
            <person name="Hauser L."/>
            <person name="Kyrpides N."/>
            <person name="Ivanova N."/>
            <person name="Pagani I."/>
            <person name="Vogl K."/>
            <person name="Liu Z."/>
            <person name="Frigaard N.-U."/>
            <person name="Bryant D."/>
            <person name="Woyke T."/>
        </authorList>
    </citation>
    <scope>NUCLEOTIDE SEQUENCE [LARGE SCALE GENOMIC DNA]</scope>
    <source>
        <strain evidence="3">ATCC 17096 / DSM 198 / 6111</strain>
    </source>
</reference>
<sequence>MPMSKMLEAYLMEREIGYAVMRHPHTASSMDTAAVAHVPGDRLAKGVVVKDGDEYLMVVVPSDYHVHLGRLHLYLGHAAELASEQELKDLFPDCESGAVPPIGAAFGRRTLIDRQLLEQPEIFFESGDHETLIRVGGEQLDVLLDEAEPVDVGVHL</sequence>
<accession>I3Y5M6</accession>
<dbReference type="Proteomes" id="UP000006062">
    <property type="component" value="Chromosome"/>
</dbReference>
<dbReference type="AlphaFoldDB" id="I3Y5M6"/>
<protein>
    <recommendedName>
        <fullName evidence="1">YbaK/aminoacyl-tRNA synthetase-associated domain-containing protein</fullName>
    </recommendedName>
</protein>
<dbReference type="EMBL" id="CP003154">
    <property type="protein sequence ID" value="AFL72294.1"/>
    <property type="molecule type" value="Genomic_DNA"/>
</dbReference>
<dbReference type="SUPFAM" id="SSF55826">
    <property type="entry name" value="YbaK/ProRS associated domain"/>
    <property type="match status" value="1"/>
</dbReference>
<dbReference type="HOGENOM" id="CLU_094875_2_1_6"/>
<proteinExistence type="predicted"/>
<name>I3Y5M6_THIV6</name>
<evidence type="ECO:0000313" key="2">
    <source>
        <dbReference type="EMBL" id="AFL72294.1"/>
    </source>
</evidence>
<dbReference type="Gene3D" id="3.90.960.10">
    <property type="entry name" value="YbaK/aminoacyl-tRNA synthetase-associated domain"/>
    <property type="match status" value="1"/>
</dbReference>
<dbReference type="RefSeq" id="WP_014776802.1">
    <property type="nucleotide sequence ID" value="NC_018012.1"/>
</dbReference>
<dbReference type="InterPro" id="IPR036754">
    <property type="entry name" value="YbaK/aa-tRNA-synt-asso_dom_sf"/>
</dbReference>
<dbReference type="eggNOG" id="COG2606">
    <property type="taxonomic scope" value="Bacteria"/>
</dbReference>
<dbReference type="InterPro" id="IPR007214">
    <property type="entry name" value="YbaK/aa-tRNA-synth-assoc-dom"/>
</dbReference>
<gene>
    <name evidence="2" type="ordered locus">Thivi_0224</name>
</gene>
<dbReference type="STRING" id="765911.Thivi_0224"/>
<organism evidence="2 3">
    <name type="scientific">Thiocystis violascens (strain ATCC 17096 / DSM 198 / 6111)</name>
    <name type="common">Chromatium violascens</name>
    <dbReference type="NCBI Taxonomy" id="765911"/>
    <lineage>
        <taxon>Bacteria</taxon>
        <taxon>Pseudomonadati</taxon>
        <taxon>Pseudomonadota</taxon>
        <taxon>Gammaproteobacteria</taxon>
        <taxon>Chromatiales</taxon>
        <taxon>Chromatiaceae</taxon>
        <taxon>Thiocystis</taxon>
    </lineage>
</organism>
<keyword evidence="3" id="KW-1185">Reference proteome</keyword>
<dbReference type="OrthoDB" id="9786549at2"/>